<dbReference type="Gene3D" id="3.40.50.300">
    <property type="entry name" value="P-loop containing nucleotide triphosphate hydrolases"/>
    <property type="match status" value="1"/>
</dbReference>
<keyword evidence="15" id="KW-1185">Reference proteome</keyword>
<keyword evidence="3 12" id="KW-0235">DNA replication</keyword>
<dbReference type="InterPro" id="IPR001208">
    <property type="entry name" value="MCM_dom"/>
</dbReference>
<dbReference type="InterPro" id="IPR012340">
    <property type="entry name" value="NA-bd_OB-fold"/>
</dbReference>
<evidence type="ECO:0000256" key="1">
    <source>
        <dbReference type="ARBA" id="ARBA00004123"/>
    </source>
</evidence>
<dbReference type="InterPro" id="IPR031327">
    <property type="entry name" value="MCM"/>
</dbReference>
<dbReference type="GO" id="GO:0042555">
    <property type="term" value="C:MCM complex"/>
    <property type="evidence" value="ECO:0007669"/>
    <property type="project" value="UniProtKB-UniRule"/>
</dbReference>
<dbReference type="GO" id="GO:0003697">
    <property type="term" value="F:single-stranded DNA binding"/>
    <property type="evidence" value="ECO:0007669"/>
    <property type="project" value="TreeGrafter"/>
</dbReference>
<dbReference type="Pfam" id="PF17207">
    <property type="entry name" value="MCM_OB"/>
    <property type="match status" value="1"/>
</dbReference>
<keyword evidence="7 11" id="KW-0067">ATP-binding</keyword>
<evidence type="ECO:0000256" key="4">
    <source>
        <dbReference type="ARBA" id="ARBA00022741"/>
    </source>
</evidence>
<keyword evidence="5 12" id="KW-0378">Hydrolase</keyword>
<evidence type="ECO:0000256" key="5">
    <source>
        <dbReference type="ARBA" id="ARBA00022801"/>
    </source>
</evidence>
<dbReference type="Pfam" id="PF17855">
    <property type="entry name" value="MCM_lid"/>
    <property type="match status" value="1"/>
</dbReference>
<keyword evidence="9 12" id="KW-0539">Nucleus</keyword>
<dbReference type="PANTHER" id="PTHR11630">
    <property type="entry name" value="DNA REPLICATION LICENSING FACTOR MCM FAMILY MEMBER"/>
    <property type="match status" value="1"/>
</dbReference>
<dbReference type="Pfam" id="PF21933">
    <property type="entry name" value="MCM5_C"/>
    <property type="match status" value="1"/>
</dbReference>
<dbReference type="CDD" id="cd17756">
    <property type="entry name" value="MCM5"/>
    <property type="match status" value="1"/>
</dbReference>
<feature type="domain" description="MCM C-terminal AAA(+) ATPase" evidence="13">
    <location>
        <begin position="347"/>
        <end position="553"/>
    </location>
</feature>
<organism evidence="14 15">
    <name type="scientific">Mycena albidolilacea</name>
    <dbReference type="NCBI Taxonomy" id="1033008"/>
    <lineage>
        <taxon>Eukaryota</taxon>
        <taxon>Fungi</taxon>
        <taxon>Dikarya</taxon>
        <taxon>Basidiomycota</taxon>
        <taxon>Agaricomycotina</taxon>
        <taxon>Agaricomycetes</taxon>
        <taxon>Agaricomycetidae</taxon>
        <taxon>Agaricales</taxon>
        <taxon>Marasmiineae</taxon>
        <taxon>Mycenaceae</taxon>
        <taxon>Mycena</taxon>
    </lineage>
</organism>
<dbReference type="SMART" id="SM00350">
    <property type="entry name" value="MCM"/>
    <property type="match status" value="1"/>
</dbReference>
<dbReference type="PROSITE" id="PS00847">
    <property type="entry name" value="MCM_1"/>
    <property type="match status" value="1"/>
</dbReference>
<dbReference type="GO" id="GO:0031261">
    <property type="term" value="C:DNA replication preinitiation complex"/>
    <property type="evidence" value="ECO:0007669"/>
    <property type="project" value="UniProtKB-ARBA"/>
</dbReference>
<dbReference type="GO" id="GO:0003688">
    <property type="term" value="F:DNA replication origin binding"/>
    <property type="evidence" value="ECO:0007669"/>
    <property type="project" value="UniProtKB-UniRule"/>
</dbReference>
<protein>
    <recommendedName>
        <fullName evidence="12">DNA replication licensing factor MCM5</fullName>
        <ecNumber evidence="12">3.6.4.12</ecNumber>
    </recommendedName>
</protein>
<keyword evidence="8 11" id="KW-0238">DNA-binding</keyword>
<dbReference type="InterPro" id="IPR008048">
    <property type="entry name" value="MCM5"/>
</dbReference>
<keyword evidence="6 12" id="KW-0347">Helicase</keyword>
<dbReference type="Gene3D" id="2.40.50.140">
    <property type="entry name" value="Nucleic acid-binding proteins"/>
    <property type="match status" value="1"/>
</dbReference>
<reference evidence="14" key="1">
    <citation type="submission" date="2023-03" db="EMBL/GenBank/DDBJ databases">
        <title>Massive genome expansion in bonnet fungi (Mycena s.s.) driven by repeated elements and novel gene families across ecological guilds.</title>
        <authorList>
            <consortium name="Lawrence Berkeley National Laboratory"/>
            <person name="Harder C.B."/>
            <person name="Miyauchi S."/>
            <person name="Viragh M."/>
            <person name="Kuo A."/>
            <person name="Thoen E."/>
            <person name="Andreopoulos B."/>
            <person name="Lu D."/>
            <person name="Skrede I."/>
            <person name="Drula E."/>
            <person name="Henrissat B."/>
            <person name="Morin E."/>
            <person name="Kohler A."/>
            <person name="Barry K."/>
            <person name="LaButti K."/>
            <person name="Morin E."/>
            <person name="Salamov A."/>
            <person name="Lipzen A."/>
            <person name="Mereny Z."/>
            <person name="Hegedus B."/>
            <person name="Baldrian P."/>
            <person name="Stursova M."/>
            <person name="Weitz H."/>
            <person name="Taylor A."/>
            <person name="Grigoriev I.V."/>
            <person name="Nagy L.G."/>
            <person name="Martin F."/>
            <person name="Kauserud H."/>
        </authorList>
    </citation>
    <scope>NUCLEOTIDE SEQUENCE</scope>
    <source>
        <strain evidence="14">CBHHK002</strain>
    </source>
</reference>
<evidence type="ECO:0000256" key="2">
    <source>
        <dbReference type="ARBA" id="ARBA00008010"/>
    </source>
</evidence>
<dbReference type="Gene3D" id="2.20.28.10">
    <property type="match status" value="1"/>
</dbReference>
<dbReference type="PRINTS" id="PR01661">
    <property type="entry name" value="MCMPROTEIN5"/>
</dbReference>
<dbReference type="GO" id="GO:0043138">
    <property type="term" value="F:3'-5' DNA helicase activity"/>
    <property type="evidence" value="ECO:0007669"/>
    <property type="project" value="TreeGrafter"/>
</dbReference>
<dbReference type="PRINTS" id="PR01657">
    <property type="entry name" value="MCMFAMILY"/>
</dbReference>
<dbReference type="EC" id="3.6.4.12" evidence="12"/>
<dbReference type="InterPro" id="IPR027417">
    <property type="entry name" value="P-loop_NTPase"/>
</dbReference>
<dbReference type="GO" id="GO:0005524">
    <property type="term" value="F:ATP binding"/>
    <property type="evidence" value="ECO:0007669"/>
    <property type="project" value="UniProtKB-UniRule"/>
</dbReference>
<dbReference type="GO" id="GO:0006279">
    <property type="term" value="P:premeiotic DNA replication"/>
    <property type="evidence" value="ECO:0007669"/>
    <property type="project" value="UniProtKB-ARBA"/>
</dbReference>
<keyword evidence="4 11" id="KW-0547">Nucleotide-binding</keyword>
<evidence type="ECO:0000256" key="11">
    <source>
        <dbReference type="RuleBase" id="RU004070"/>
    </source>
</evidence>
<comment type="caution">
    <text evidence="14">The sequence shown here is derived from an EMBL/GenBank/DDBJ whole genome shotgun (WGS) entry which is preliminary data.</text>
</comment>
<dbReference type="SUPFAM" id="SSF52540">
    <property type="entry name" value="P-loop containing nucleoside triphosphate hydrolases"/>
    <property type="match status" value="1"/>
</dbReference>
<dbReference type="PROSITE" id="PS50051">
    <property type="entry name" value="MCM_2"/>
    <property type="match status" value="1"/>
</dbReference>
<evidence type="ECO:0000313" key="15">
    <source>
        <dbReference type="Proteomes" id="UP001218218"/>
    </source>
</evidence>
<dbReference type="GO" id="GO:0017116">
    <property type="term" value="F:single-stranded DNA helicase activity"/>
    <property type="evidence" value="ECO:0007669"/>
    <property type="project" value="TreeGrafter"/>
</dbReference>
<dbReference type="Gene3D" id="3.30.1640.10">
    <property type="entry name" value="mini-chromosome maintenance (MCM) complex, chain A, domain 1"/>
    <property type="match status" value="1"/>
</dbReference>
<evidence type="ECO:0000256" key="6">
    <source>
        <dbReference type="ARBA" id="ARBA00022806"/>
    </source>
</evidence>
<comment type="catalytic activity">
    <reaction evidence="12">
        <text>ATP + H2O = ADP + phosphate + H(+)</text>
        <dbReference type="Rhea" id="RHEA:13065"/>
        <dbReference type="ChEBI" id="CHEBI:15377"/>
        <dbReference type="ChEBI" id="CHEBI:15378"/>
        <dbReference type="ChEBI" id="CHEBI:30616"/>
        <dbReference type="ChEBI" id="CHEBI:43474"/>
        <dbReference type="ChEBI" id="CHEBI:456216"/>
        <dbReference type="EC" id="3.6.4.12"/>
    </reaction>
</comment>
<evidence type="ECO:0000256" key="8">
    <source>
        <dbReference type="ARBA" id="ARBA00023125"/>
    </source>
</evidence>
<dbReference type="InterPro" id="IPR018525">
    <property type="entry name" value="MCM_CS"/>
</dbReference>
<dbReference type="InterPro" id="IPR041562">
    <property type="entry name" value="MCM_lid"/>
</dbReference>
<dbReference type="FunFam" id="3.40.50.300:FF:000241">
    <property type="entry name" value="DNA helicase"/>
    <property type="match status" value="1"/>
</dbReference>
<dbReference type="PANTHER" id="PTHR11630:SF42">
    <property type="entry name" value="DNA REPLICATION LICENSING FACTOR MCM5"/>
    <property type="match status" value="1"/>
</dbReference>
<evidence type="ECO:0000259" key="13">
    <source>
        <dbReference type="PROSITE" id="PS50051"/>
    </source>
</evidence>
<dbReference type="GO" id="GO:0043596">
    <property type="term" value="C:nuclear replication fork"/>
    <property type="evidence" value="ECO:0007669"/>
    <property type="project" value="UniProtKB-ARBA"/>
</dbReference>
<dbReference type="GO" id="GO:0005656">
    <property type="term" value="C:nuclear pre-replicative complex"/>
    <property type="evidence" value="ECO:0007669"/>
    <property type="project" value="UniProtKB-ARBA"/>
</dbReference>
<evidence type="ECO:0000256" key="3">
    <source>
        <dbReference type="ARBA" id="ARBA00022705"/>
    </source>
</evidence>
<dbReference type="GO" id="GO:0016787">
    <property type="term" value="F:hydrolase activity"/>
    <property type="evidence" value="ECO:0007669"/>
    <property type="project" value="UniProtKB-KW"/>
</dbReference>
<dbReference type="Pfam" id="PF14551">
    <property type="entry name" value="MCM_N"/>
    <property type="match status" value="1"/>
</dbReference>
<proteinExistence type="inferred from homology"/>
<dbReference type="EMBL" id="JARIHO010000008">
    <property type="protein sequence ID" value="KAJ7356999.1"/>
    <property type="molecule type" value="Genomic_DNA"/>
</dbReference>
<evidence type="ECO:0000313" key="14">
    <source>
        <dbReference type="EMBL" id="KAJ7356999.1"/>
    </source>
</evidence>
<name>A0AAD7AF64_9AGAR</name>
<dbReference type="GO" id="GO:0006270">
    <property type="term" value="P:DNA replication initiation"/>
    <property type="evidence" value="ECO:0007669"/>
    <property type="project" value="UniProtKB-UniRule"/>
</dbReference>
<dbReference type="SUPFAM" id="SSF50249">
    <property type="entry name" value="Nucleic acid-binding proteins"/>
    <property type="match status" value="1"/>
</dbReference>
<evidence type="ECO:0000256" key="12">
    <source>
        <dbReference type="RuleBase" id="RU368063"/>
    </source>
</evidence>
<gene>
    <name evidence="14" type="ORF">DFH08DRAFT_1076052</name>
</gene>
<comment type="similarity">
    <text evidence="2 11">Belongs to the MCM family.</text>
</comment>
<sequence length="751" mass="82663">MSHFDTPQVYTVAAQDPPAAVSPDSPSETERLLLDFLLQYRLGGEFIYRDKLRANMLLKQRILEVDLRHLSLYNDELAHAIQDTPGVALPSFESAATKAARSILFPLVGVGRSDDEKRKNAEDAAEAIPGIQVTIRSGLNMLQFRDLTANTMNKLVRIPGIVISASTLSSRATKLHLQCRSCGNPKIIEVSGGMGGVGGGSDRGLPRTCEASAENKRSKEVDCPLDPYLIIHNKSSFADQQTLKLQEAPDMVPVGELPRHMLLSVDRHLTGKVVPGSRVVATGIYSTFQSAKNKNAGAAALRQPYLRVVHLELSSGPTGGSGSNPFGVQFTPEEEEEFGAMARSEGFYERFTKSVGPSIYGSLDIKKAITCLLFGGSKKILPDGMRLRGDINVLLLGDPGTAKSQLLKFVEKVAPIAVYTSGKGSSAAGLTASVQRDTVSREFYLEGGAMVLADTGVVCIDEFDKMRDEDRVAIHEAMEQQTISIAKAGITTVLNSRTSVLAAANPVFGRYDEGRSPGENIDFQTTILSRFDMIFIVRDEHNEQRDKMIARHVMNTHMGRPEENVDKAADELSLDVMKRYIAYCKSKCAPRLSAEAQEMLSSHFVSLRKQVQQVERDNDERSSIPITVRQLEAIIRISESLAKMTLSTVVQNHHVEEAIRLFKFSTMDAVSAGSADGLSRGELNEEMVKIERELRRRLPVGWSTSYQSLVREFVTQQGYSSHALERTLFVMEKSEVIRFSGQKKVVHRVGV</sequence>
<dbReference type="Proteomes" id="UP001218218">
    <property type="component" value="Unassembled WGS sequence"/>
</dbReference>
<dbReference type="InterPro" id="IPR054125">
    <property type="entry name" value="MCM5_C"/>
</dbReference>
<keyword evidence="10 12" id="KW-0131">Cell cycle</keyword>
<dbReference type="AlphaFoldDB" id="A0AAD7AF64"/>
<evidence type="ECO:0000256" key="10">
    <source>
        <dbReference type="ARBA" id="ARBA00023306"/>
    </source>
</evidence>
<dbReference type="InterPro" id="IPR027925">
    <property type="entry name" value="MCM_N"/>
</dbReference>
<dbReference type="GO" id="GO:0000727">
    <property type="term" value="P:double-strand break repair via break-induced replication"/>
    <property type="evidence" value="ECO:0007669"/>
    <property type="project" value="TreeGrafter"/>
</dbReference>
<comment type="subunit">
    <text evidence="12">Component of the MCM2-7 complex.</text>
</comment>
<accession>A0AAD7AF64</accession>
<comment type="subcellular location">
    <subcellularLocation>
        <location evidence="1 12">Nucleus</location>
    </subcellularLocation>
</comment>
<evidence type="ECO:0000256" key="9">
    <source>
        <dbReference type="ARBA" id="ARBA00023242"/>
    </source>
</evidence>
<dbReference type="Pfam" id="PF00493">
    <property type="entry name" value="MCM"/>
    <property type="match status" value="1"/>
</dbReference>
<evidence type="ECO:0000256" key="7">
    <source>
        <dbReference type="ARBA" id="ARBA00022840"/>
    </source>
</evidence>
<dbReference type="InterPro" id="IPR033762">
    <property type="entry name" value="MCM_OB"/>
</dbReference>
<comment type="function">
    <text evidence="12">Acts as component of the MCM2-7 complex (MCM complex) which is the replicative helicase essential for 'once per cell cycle' DNA replication initiation and elongation in eukaryotic cells. The active ATPase sites in the MCM2-7 ring are formed through the interaction surfaces of two neighboring subunits such that a critical structure of a conserved arginine finger motif is provided in trans relative to the ATP-binding site of the Walker A box of the adjacent subunit. The six ATPase active sites, however, are likely to contribute differentially to the complex helicase activity.</text>
</comment>